<dbReference type="Proteomes" id="UP001597063">
    <property type="component" value="Unassembled WGS sequence"/>
</dbReference>
<dbReference type="EMBL" id="JBHTGP010000011">
    <property type="protein sequence ID" value="MFD0686569.1"/>
    <property type="molecule type" value="Genomic_DNA"/>
</dbReference>
<feature type="region of interest" description="Disordered" evidence="1">
    <location>
        <begin position="14"/>
        <end position="75"/>
    </location>
</feature>
<feature type="compositionally biased region" description="Basic and acidic residues" evidence="1">
    <location>
        <begin position="14"/>
        <end position="32"/>
    </location>
</feature>
<gene>
    <name evidence="2" type="ORF">ACFQZM_18865</name>
</gene>
<accession>A0ABW2XLU0</accession>
<dbReference type="Pfam" id="PF14013">
    <property type="entry name" value="MT0933_antitox"/>
    <property type="match status" value="1"/>
</dbReference>
<comment type="caution">
    <text evidence="2">The sequence shown here is derived from an EMBL/GenBank/DDBJ whole genome shotgun (WGS) entry which is preliminary data.</text>
</comment>
<reference evidence="3" key="1">
    <citation type="journal article" date="2019" name="Int. J. Syst. Evol. Microbiol.">
        <title>The Global Catalogue of Microorganisms (GCM) 10K type strain sequencing project: providing services to taxonomists for standard genome sequencing and annotation.</title>
        <authorList>
            <consortium name="The Broad Institute Genomics Platform"/>
            <consortium name="The Broad Institute Genome Sequencing Center for Infectious Disease"/>
            <person name="Wu L."/>
            <person name="Ma J."/>
        </authorList>
    </citation>
    <scope>NUCLEOTIDE SEQUENCE [LARGE SCALE GENOMIC DNA]</scope>
    <source>
        <strain evidence="3">JCM 9371</strain>
    </source>
</reference>
<organism evidence="2 3">
    <name type="scientific">Actinomadura fibrosa</name>
    <dbReference type="NCBI Taxonomy" id="111802"/>
    <lineage>
        <taxon>Bacteria</taxon>
        <taxon>Bacillati</taxon>
        <taxon>Actinomycetota</taxon>
        <taxon>Actinomycetes</taxon>
        <taxon>Streptosporangiales</taxon>
        <taxon>Thermomonosporaceae</taxon>
        <taxon>Actinomadura</taxon>
    </lineage>
</organism>
<keyword evidence="3" id="KW-1185">Reference proteome</keyword>
<protein>
    <submittedName>
        <fullName evidence="2">Antitoxin</fullName>
    </submittedName>
</protein>
<dbReference type="RefSeq" id="WP_242618951.1">
    <property type="nucleotide sequence ID" value="NZ_CAACUY010000008.1"/>
</dbReference>
<evidence type="ECO:0000313" key="3">
    <source>
        <dbReference type="Proteomes" id="UP001597063"/>
    </source>
</evidence>
<sequence>MTMSIVDKVKEMLGQHPDKAKKAVDKGGDMFDQRTGGKYADKTDMAQGKAGDYIDKSGGMGPQSDEGMPGPNAPH</sequence>
<name>A0ABW2XLU0_9ACTN</name>
<dbReference type="InterPro" id="IPR028037">
    <property type="entry name" value="Antitoxin_Rv0909/MT0933"/>
</dbReference>
<proteinExistence type="predicted"/>
<evidence type="ECO:0000313" key="2">
    <source>
        <dbReference type="EMBL" id="MFD0686569.1"/>
    </source>
</evidence>
<evidence type="ECO:0000256" key="1">
    <source>
        <dbReference type="SAM" id="MobiDB-lite"/>
    </source>
</evidence>